<evidence type="ECO:0000313" key="2">
    <source>
        <dbReference type="Proteomes" id="UP001180842"/>
    </source>
</evidence>
<organism evidence="1 2">
    <name type="scientific">Enterococcus pseudoavium</name>
    <dbReference type="NCBI Taxonomy" id="44007"/>
    <lineage>
        <taxon>Bacteria</taxon>
        <taxon>Bacillati</taxon>
        <taxon>Bacillota</taxon>
        <taxon>Bacilli</taxon>
        <taxon>Lactobacillales</taxon>
        <taxon>Enterococcaceae</taxon>
        <taxon>Enterococcus</taxon>
    </lineage>
</organism>
<accession>A0AAE4HYI0</accession>
<proteinExistence type="predicted"/>
<sequence length="135" mass="15299">MPRAAISSQAFLVEGGCNACGLKNTETFTIHFEDQRSEVLEAFDLPSLVQTIAQKNGWREAVIPVGIGDEEIILKNETAQVKPIYLGDQIVYQTDDQRLQVNKTFEINEELFKQVNEVLVQLFKIEPYEIKLAID</sequence>
<comment type="caution">
    <text evidence="1">The sequence shown here is derived from an EMBL/GenBank/DDBJ whole genome shotgun (WGS) entry which is preliminary data.</text>
</comment>
<dbReference type="Proteomes" id="UP001180842">
    <property type="component" value="Unassembled WGS sequence"/>
</dbReference>
<dbReference type="InterPro" id="IPR032080">
    <property type="entry name" value="DUF4809"/>
</dbReference>
<protein>
    <submittedName>
        <fullName evidence="1">DUF4809 family protein</fullName>
    </submittedName>
</protein>
<reference evidence="1" key="1">
    <citation type="submission" date="2023-03" db="EMBL/GenBank/DDBJ databases">
        <authorList>
            <person name="Shen W."/>
            <person name="Cai J."/>
        </authorList>
    </citation>
    <scope>NUCLEOTIDE SEQUENCE</scope>
    <source>
        <strain evidence="1">P69-2</strain>
    </source>
</reference>
<evidence type="ECO:0000313" key="1">
    <source>
        <dbReference type="EMBL" id="MDT2736164.1"/>
    </source>
</evidence>
<dbReference type="AlphaFoldDB" id="A0AAE4HYI0"/>
<dbReference type="RefSeq" id="WP_067626584.1">
    <property type="nucleotide sequence ID" value="NZ_BAAAXL010000026.1"/>
</dbReference>
<gene>
    <name evidence="1" type="ORF">P7H00_03300</name>
</gene>
<name>A0AAE4HYI0_9ENTE</name>
<dbReference type="EMBL" id="JARQAI010000002">
    <property type="protein sequence ID" value="MDT2736164.1"/>
    <property type="molecule type" value="Genomic_DNA"/>
</dbReference>
<dbReference type="Pfam" id="PF16067">
    <property type="entry name" value="DUF4809"/>
    <property type="match status" value="1"/>
</dbReference>